<dbReference type="Proteomes" id="UP001303373">
    <property type="component" value="Chromosome 4"/>
</dbReference>
<dbReference type="InterPro" id="IPR047574">
    <property type="entry name" value="AD"/>
</dbReference>
<reference evidence="3 4" key="1">
    <citation type="submission" date="2023-11" db="EMBL/GenBank/DDBJ databases">
        <title>An acidophilic fungus is an integral part of prey digestion in a carnivorous sundew plant.</title>
        <authorList>
            <person name="Tsai I.J."/>
        </authorList>
    </citation>
    <scope>NUCLEOTIDE SEQUENCE [LARGE SCALE GENOMIC DNA]</scope>
    <source>
        <strain evidence="3">169a</strain>
    </source>
</reference>
<dbReference type="InterPro" id="IPR039683">
    <property type="entry name" value="Lsm12-like"/>
</dbReference>
<dbReference type="PROSITE" id="PS52001">
    <property type="entry name" value="AD"/>
    <property type="match status" value="1"/>
</dbReference>
<feature type="compositionally biased region" description="Basic and acidic residues" evidence="1">
    <location>
        <begin position="207"/>
        <end position="217"/>
    </location>
</feature>
<organism evidence="3 4">
    <name type="scientific">Acrodontium crateriforme</name>
    <dbReference type="NCBI Taxonomy" id="150365"/>
    <lineage>
        <taxon>Eukaryota</taxon>
        <taxon>Fungi</taxon>
        <taxon>Dikarya</taxon>
        <taxon>Ascomycota</taxon>
        <taxon>Pezizomycotina</taxon>
        <taxon>Dothideomycetes</taxon>
        <taxon>Dothideomycetidae</taxon>
        <taxon>Mycosphaerellales</taxon>
        <taxon>Teratosphaeriaceae</taxon>
        <taxon>Acrodontium</taxon>
    </lineage>
</organism>
<evidence type="ECO:0000313" key="4">
    <source>
        <dbReference type="Proteomes" id="UP001303373"/>
    </source>
</evidence>
<accession>A0AAQ3M921</accession>
<dbReference type="PANTHER" id="PTHR13542">
    <property type="entry name" value="LSM12 HOMOLOG"/>
    <property type="match status" value="1"/>
</dbReference>
<protein>
    <recommendedName>
        <fullName evidence="2">AD domain-containing protein</fullName>
    </recommendedName>
</protein>
<keyword evidence="4" id="KW-1185">Reference proteome</keyword>
<gene>
    <name evidence="3" type="ORF">R9X50_00344700</name>
</gene>
<dbReference type="InterPro" id="IPR019181">
    <property type="entry name" value="LSM12_ABD"/>
</dbReference>
<sequence length="227" mass="25057">MADKDKRNSVAAKVATPKASLPLGDSQETLAKAIGARIKVTTVAPHSQTYEGSLYSACPVLSIIAVDTRAPSANNASRTGDYNFIPISKIQSFQITAPSAINGSDSNAVKTAPSVGPVDLKRLKQREEERIRKLKEEEQDKGQGVTKEAQAIFDSFKRINMPIRWHNQEMILHEAVIITPPYRVEDCKAAKDKQEVLNRVKKVLEGEKRKLKERESRNATPVPRKGG</sequence>
<evidence type="ECO:0000259" key="2">
    <source>
        <dbReference type="PROSITE" id="PS52001"/>
    </source>
</evidence>
<name>A0AAQ3M921_9PEZI</name>
<feature type="region of interest" description="Disordered" evidence="1">
    <location>
        <begin position="207"/>
        <end position="227"/>
    </location>
</feature>
<evidence type="ECO:0000313" key="3">
    <source>
        <dbReference type="EMBL" id="WPH00617.1"/>
    </source>
</evidence>
<feature type="domain" description="AD" evidence="2">
    <location>
        <begin position="116"/>
        <end position="212"/>
    </location>
</feature>
<dbReference type="Pfam" id="PF09793">
    <property type="entry name" value="AD"/>
    <property type="match status" value="1"/>
</dbReference>
<dbReference type="SMART" id="SM00995">
    <property type="entry name" value="AD"/>
    <property type="match status" value="1"/>
</dbReference>
<evidence type="ECO:0000256" key="1">
    <source>
        <dbReference type="SAM" id="MobiDB-lite"/>
    </source>
</evidence>
<dbReference type="AlphaFoldDB" id="A0AAQ3M921"/>
<dbReference type="EMBL" id="CP138583">
    <property type="protein sequence ID" value="WPH00617.1"/>
    <property type="molecule type" value="Genomic_DNA"/>
</dbReference>
<proteinExistence type="predicted"/>